<reference evidence="12" key="1">
    <citation type="journal article" date="2019" name="Int. J. Syst. Evol. Microbiol.">
        <title>The Global Catalogue of Microorganisms (GCM) 10K type strain sequencing project: providing services to taxonomists for standard genome sequencing and annotation.</title>
        <authorList>
            <consortium name="The Broad Institute Genomics Platform"/>
            <consortium name="The Broad Institute Genome Sequencing Center for Infectious Disease"/>
            <person name="Wu L."/>
            <person name="Ma J."/>
        </authorList>
    </citation>
    <scope>NUCLEOTIDE SEQUENCE [LARGE SCALE GENOMIC DNA]</scope>
    <source>
        <strain evidence="12">CECT 8288</strain>
    </source>
</reference>
<keyword evidence="6 9" id="KW-0547">Nucleotide-binding</keyword>
<evidence type="ECO:0000256" key="4">
    <source>
        <dbReference type="ARBA" id="ARBA00022490"/>
    </source>
</evidence>
<keyword evidence="4 9" id="KW-0963">Cytoplasm</keyword>
<evidence type="ECO:0000259" key="10">
    <source>
        <dbReference type="Pfam" id="PF02463"/>
    </source>
</evidence>
<dbReference type="RefSeq" id="WP_290280309.1">
    <property type="nucleotide sequence ID" value="NZ_JAUFQI010000001.1"/>
</dbReference>
<dbReference type="Pfam" id="PF02463">
    <property type="entry name" value="SMC_N"/>
    <property type="match status" value="1"/>
</dbReference>
<keyword evidence="8 9" id="KW-0238">DNA-binding</keyword>
<keyword evidence="9" id="KW-0234">DNA repair</keyword>
<dbReference type="InterPro" id="IPR042174">
    <property type="entry name" value="RecF_2"/>
</dbReference>
<dbReference type="PANTHER" id="PTHR32182">
    <property type="entry name" value="DNA REPLICATION AND REPAIR PROTEIN RECF"/>
    <property type="match status" value="1"/>
</dbReference>
<dbReference type="HAMAP" id="MF_00365">
    <property type="entry name" value="RecF"/>
    <property type="match status" value="1"/>
</dbReference>
<comment type="similarity">
    <text evidence="2 9">Belongs to the RecF family.</text>
</comment>
<evidence type="ECO:0000256" key="7">
    <source>
        <dbReference type="ARBA" id="ARBA00022840"/>
    </source>
</evidence>
<feature type="domain" description="RecF/RecN/SMC N-terminal" evidence="10">
    <location>
        <begin position="3"/>
        <end position="351"/>
    </location>
</feature>
<comment type="subcellular location">
    <subcellularLocation>
        <location evidence="1 9">Cytoplasm</location>
    </subcellularLocation>
</comment>
<comment type="caution">
    <text evidence="11">The sequence shown here is derived from an EMBL/GenBank/DDBJ whole genome shotgun (WGS) entry which is preliminary data.</text>
</comment>
<organism evidence="11 12">
    <name type="scientific">Reinekea marina</name>
    <dbReference type="NCBI Taxonomy" id="1310421"/>
    <lineage>
        <taxon>Bacteria</taxon>
        <taxon>Pseudomonadati</taxon>
        <taxon>Pseudomonadota</taxon>
        <taxon>Gammaproteobacteria</taxon>
        <taxon>Oceanospirillales</taxon>
        <taxon>Saccharospirillaceae</taxon>
        <taxon>Reinekea</taxon>
    </lineage>
</organism>
<keyword evidence="5 9" id="KW-0235">DNA replication</keyword>
<dbReference type="SUPFAM" id="SSF52540">
    <property type="entry name" value="P-loop containing nucleoside triphosphate hydrolases"/>
    <property type="match status" value="1"/>
</dbReference>
<evidence type="ECO:0000256" key="9">
    <source>
        <dbReference type="HAMAP-Rule" id="MF_00365"/>
    </source>
</evidence>
<keyword evidence="12" id="KW-1185">Reference proteome</keyword>
<dbReference type="InterPro" id="IPR003395">
    <property type="entry name" value="RecF/RecN/SMC_N"/>
</dbReference>
<dbReference type="Proteomes" id="UP001595710">
    <property type="component" value="Unassembled WGS sequence"/>
</dbReference>
<accession>A0ABV7WNW1</accession>
<evidence type="ECO:0000256" key="5">
    <source>
        <dbReference type="ARBA" id="ARBA00022705"/>
    </source>
</evidence>
<keyword evidence="9" id="KW-0742">SOS response</keyword>
<evidence type="ECO:0000313" key="12">
    <source>
        <dbReference type="Proteomes" id="UP001595710"/>
    </source>
</evidence>
<evidence type="ECO:0000256" key="6">
    <source>
        <dbReference type="ARBA" id="ARBA00022741"/>
    </source>
</evidence>
<dbReference type="NCBIfam" id="TIGR00611">
    <property type="entry name" value="recf"/>
    <property type="match status" value="1"/>
</dbReference>
<name>A0ABV7WNW1_9GAMM</name>
<dbReference type="EMBL" id="JBHRYN010000007">
    <property type="protein sequence ID" value="MFC3701006.1"/>
    <property type="molecule type" value="Genomic_DNA"/>
</dbReference>
<comment type="function">
    <text evidence="9">The RecF protein is involved in DNA metabolism; it is required for DNA replication and normal SOS inducibility. RecF binds preferentially to single-stranded, linear DNA. It also seems to bind ATP.</text>
</comment>
<proteinExistence type="inferred from homology"/>
<dbReference type="Gene3D" id="3.40.50.300">
    <property type="entry name" value="P-loop containing nucleotide triphosphate hydrolases"/>
    <property type="match status" value="1"/>
</dbReference>
<dbReference type="PROSITE" id="PS00617">
    <property type="entry name" value="RECF_1"/>
    <property type="match status" value="1"/>
</dbReference>
<sequence>MSIDTLSVQGVRNLANTQLNLSPNVNIFYGLNGAGKTSLLESIHLLSMARSFRQARTKTVVSHELDELLITAKDSDLGLLAVRRTAKGQVQIRQNGQSLASLAELVQQKPLQLIDSSSFSLLEGSPSDRRQFLDWGVFHQFPNFHSDWQKLQKSLKNRNSLLRSGKLSKAEFEVWEREYLSCSERIDQARKGYLEGFVPCFHEVLSALIELPELRIHYYRGWDRSKPLNEVIEHQRERDQKLGYTQSGPQRADMRIKTGKLNAADVLSRGQQKLVVCALKIAQSVYLQSQQKMPTTFLLDDLPAELDQNHIQKLGALMERLEGQVFMTCVDPKPLSNFWNKPEQVKMFHVEHGAVINSAVNGEQE</sequence>
<dbReference type="InterPro" id="IPR027417">
    <property type="entry name" value="P-loop_NTPase"/>
</dbReference>
<evidence type="ECO:0000256" key="8">
    <source>
        <dbReference type="ARBA" id="ARBA00023125"/>
    </source>
</evidence>
<evidence type="ECO:0000256" key="1">
    <source>
        <dbReference type="ARBA" id="ARBA00004496"/>
    </source>
</evidence>
<keyword evidence="9" id="KW-0227">DNA damage</keyword>
<feature type="binding site" evidence="9">
    <location>
        <begin position="30"/>
        <end position="37"/>
    </location>
    <ligand>
        <name>ATP</name>
        <dbReference type="ChEBI" id="CHEBI:30616"/>
    </ligand>
</feature>
<gene>
    <name evidence="9 11" type="primary">recF</name>
    <name evidence="11" type="ORF">ACFOND_05065</name>
</gene>
<keyword evidence="7 9" id="KW-0067">ATP-binding</keyword>
<dbReference type="Gene3D" id="1.20.1050.90">
    <property type="entry name" value="RecF/RecN/SMC, N-terminal domain"/>
    <property type="match status" value="1"/>
</dbReference>
<evidence type="ECO:0000256" key="3">
    <source>
        <dbReference type="ARBA" id="ARBA00020170"/>
    </source>
</evidence>
<dbReference type="PANTHER" id="PTHR32182:SF0">
    <property type="entry name" value="DNA REPLICATION AND REPAIR PROTEIN RECF"/>
    <property type="match status" value="1"/>
</dbReference>
<protein>
    <recommendedName>
        <fullName evidence="3 9">DNA replication and repair protein RecF</fullName>
    </recommendedName>
</protein>
<evidence type="ECO:0000256" key="2">
    <source>
        <dbReference type="ARBA" id="ARBA00008016"/>
    </source>
</evidence>
<dbReference type="InterPro" id="IPR001238">
    <property type="entry name" value="DNA-binding_RecF"/>
</dbReference>
<dbReference type="InterPro" id="IPR018078">
    <property type="entry name" value="DNA-binding_RecF_CS"/>
</dbReference>
<evidence type="ECO:0000313" key="11">
    <source>
        <dbReference type="EMBL" id="MFC3701006.1"/>
    </source>
</evidence>